<dbReference type="InterPro" id="IPR007307">
    <property type="entry name" value="Ltv1"/>
</dbReference>
<evidence type="ECO:0000313" key="2">
    <source>
        <dbReference type="EMBL" id="KAJ4956641.1"/>
    </source>
</evidence>
<sequence>MGKKKKFIDKKKTATFQLLARDSSDSGYDEDPAGCRVFVRVDNSAYLVHGFSDETVQDIAGVAHSGNPLETNVINDSNSIFSDAPGDDDDDDDCDRFDTHRNQNRTPLTGAALLPDRAKREILELGLPDDGGGSSFYSNSKAKLDQLSLDVKAYDASEVLMPPSLVGDANENSIYTVASKTMGLMIQKAVDAEVAASLDGDDLSSFGSDEETLEEDFVVQANLPEEEEDVLDKNIR</sequence>
<dbReference type="EMBL" id="JAMYWD010000011">
    <property type="protein sequence ID" value="KAJ4956641.1"/>
    <property type="molecule type" value="Genomic_DNA"/>
</dbReference>
<dbReference type="GO" id="GO:0030688">
    <property type="term" value="C:preribosome, small subunit precursor"/>
    <property type="evidence" value="ECO:0007669"/>
    <property type="project" value="TreeGrafter"/>
</dbReference>
<evidence type="ECO:0000313" key="3">
    <source>
        <dbReference type="Proteomes" id="UP001141806"/>
    </source>
</evidence>
<name>A0A9Q0JYH3_9MAGN</name>
<dbReference type="PANTHER" id="PTHR21531">
    <property type="entry name" value="LOW-TEMPERATURE VIABILITY PROTEIN LTV1-RELATED"/>
    <property type="match status" value="1"/>
</dbReference>
<organism evidence="2 3">
    <name type="scientific">Protea cynaroides</name>
    <dbReference type="NCBI Taxonomy" id="273540"/>
    <lineage>
        <taxon>Eukaryota</taxon>
        <taxon>Viridiplantae</taxon>
        <taxon>Streptophyta</taxon>
        <taxon>Embryophyta</taxon>
        <taxon>Tracheophyta</taxon>
        <taxon>Spermatophyta</taxon>
        <taxon>Magnoliopsida</taxon>
        <taxon>Proteales</taxon>
        <taxon>Proteaceae</taxon>
        <taxon>Protea</taxon>
    </lineage>
</organism>
<dbReference type="Proteomes" id="UP001141806">
    <property type="component" value="Unassembled WGS sequence"/>
</dbReference>
<comment type="caution">
    <text evidence="2">The sequence shown here is derived from an EMBL/GenBank/DDBJ whole genome shotgun (WGS) entry which is preliminary data.</text>
</comment>
<evidence type="ECO:0000256" key="1">
    <source>
        <dbReference type="ARBA" id="ARBA00009078"/>
    </source>
</evidence>
<protein>
    <submittedName>
        <fullName evidence="2">Uncharacterized protein</fullName>
    </submittedName>
</protein>
<dbReference type="OrthoDB" id="5852896at2759"/>
<dbReference type="GO" id="GO:0005829">
    <property type="term" value="C:cytosol"/>
    <property type="evidence" value="ECO:0007669"/>
    <property type="project" value="TreeGrafter"/>
</dbReference>
<accession>A0A9Q0JYH3</accession>
<reference evidence="2" key="1">
    <citation type="journal article" date="2023" name="Plant J.">
        <title>The genome of the king protea, Protea cynaroides.</title>
        <authorList>
            <person name="Chang J."/>
            <person name="Duong T.A."/>
            <person name="Schoeman C."/>
            <person name="Ma X."/>
            <person name="Roodt D."/>
            <person name="Barker N."/>
            <person name="Li Z."/>
            <person name="Van de Peer Y."/>
            <person name="Mizrachi E."/>
        </authorList>
    </citation>
    <scope>NUCLEOTIDE SEQUENCE</scope>
    <source>
        <tissue evidence="2">Young leaves</tissue>
    </source>
</reference>
<dbReference type="GO" id="GO:0000056">
    <property type="term" value="P:ribosomal small subunit export from nucleus"/>
    <property type="evidence" value="ECO:0007669"/>
    <property type="project" value="TreeGrafter"/>
</dbReference>
<dbReference type="GO" id="GO:0005634">
    <property type="term" value="C:nucleus"/>
    <property type="evidence" value="ECO:0007669"/>
    <property type="project" value="TreeGrafter"/>
</dbReference>
<gene>
    <name evidence="2" type="ORF">NE237_013424</name>
</gene>
<comment type="similarity">
    <text evidence="1">Belongs to the LTV1 family.</text>
</comment>
<dbReference type="AlphaFoldDB" id="A0A9Q0JYH3"/>
<dbReference type="PANTHER" id="PTHR21531:SF0">
    <property type="entry name" value="PROTEIN LTV1 HOMOLOG"/>
    <property type="match status" value="1"/>
</dbReference>
<keyword evidence="3" id="KW-1185">Reference proteome</keyword>
<dbReference type="GO" id="GO:0042274">
    <property type="term" value="P:ribosomal small subunit biogenesis"/>
    <property type="evidence" value="ECO:0007669"/>
    <property type="project" value="InterPro"/>
</dbReference>
<proteinExistence type="inferred from homology"/>